<reference evidence="2 3" key="1">
    <citation type="submission" date="2015-01" db="EMBL/GenBank/DDBJ databases">
        <title>The Genome Sequence of Exophiala xenobiotica CBS118157.</title>
        <authorList>
            <consortium name="The Broad Institute Genomics Platform"/>
            <person name="Cuomo C."/>
            <person name="de Hoog S."/>
            <person name="Gorbushina A."/>
            <person name="Stielow B."/>
            <person name="Teixiera M."/>
            <person name="Abouelleil A."/>
            <person name="Chapman S.B."/>
            <person name="Priest M."/>
            <person name="Young S.K."/>
            <person name="Wortman J."/>
            <person name="Nusbaum C."/>
            <person name="Birren B."/>
        </authorList>
    </citation>
    <scope>NUCLEOTIDE SEQUENCE [LARGE SCALE GENOMIC DNA]</scope>
    <source>
        <strain evidence="2 3">CBS 118157</strain>
    </source>
</reference>
<sequence length="236" mass="26021">MDDNGQGDYGGDYGMDQHDQGKGMNHDDHGGDVYGDHDGMGGDQDDMGGDHDGMGGDHDGMMGVDHGGMYDDGGMDDHDGMGMHDQGDENGYHEGMGDEHDGGMDGDHQPDHGPLFHPYELYKELHTAQQAGYTDILQLLQRIARSHPDVSRDGDLIEAMHVLNQIAHDFQTPDTGGWQDEQLQEEIHRAESKHQLRNTISFLSRLHTEGIEFSSDEQLQQAIESIGEVVQGYHGQ</sequence>
<proteinExistence type="predicted"/>
<dbReference type="Proteomes" id="UP000054342">
    <property type="component" value="Unassembled WGS sequence"/>
</dbReference>
<dbReference type="HOGENOM" id="CLU_1175445_0_0_1"/>
<gene>
    <name evidence="2" type="ORF">PV05_11064</name>
</gene>
<feature type="compositionally biased region" description="Basic and acidic residues" evidence="1">
    <location>
        <begin position="15"/>
        <end position="40"/>
    </location>
</feature>
<dbReference type="RefSeq" id="XP_013309967.1">
    <property type="nucleotide sequence ID" value="XM_013454513.1"/>
</dbReference>
<evidence type="ECO:0000256" key="1">
    <source>
        <dbReference type="SAM" id="MobiDB-lite"/>
    </source>
</evidence>
<keyword evidence="3" id="KW-1185">Reference proteome</keyword>
<feature type="region of interest" description="Disordered" evidence="1">
    <location>
        <begin position="1"/>
        <end position="55"/>
    </location>
</feature>
<organism evidence="2 3">
    <name type="scientific">Exophiala xenobiotica</name>
    <dbReference type="NCBI Taxonomy" id="348802"/>
    <lineage>
        <taxon>Eukaryota</taxon>
        <taxon>Fungi</taxon>
        <taxon>Dikarya</taxon>
        <taxon>Ascomycota</taxon>
        <taxon>Pezizomycotina</taxon>
        <taxon>Eurotiomycetes</taxon>
        <taxon>Chaetothyriomycetidae</taxon>
        <taxon>Chaetothyriales</taxon>
        <taxon>Herpotrichiellaceae</taxon>
        <taxon>Exophiala</taxon>
    </lineage>
</organism>
<dbReference type="AlphaFoldDB" id="A0A0D2E1R1"/>
<protein>
    <submittedName>
        <fullName evidence="2">Uncharacterized protein</fullName>
    </submittedName>
</protein>
<feature type="region of interest" description="Disordered" evidence="1">
    <location>
        <begin position="84"/>
        <end position="105"/>
    </location>
</feature>
<evidence type="ECO:0000313" key="2">
    <source>
        <dbReference type="EMBL" id="KIW49383.1"/>
    </source>
</evidence>
<dbReference type="GeneID" id="25332972"/>
<name>A0A0D2E1R1_9EURO</name>
<accession>A0A0D2E1R1</accession>
<dbReference type="EMBL" id="KN847323">
    <property type="protein sequence ID" value="KIW49383.1"/>
    <property type="molecule type" value="Genomic_DNA"/>
</dbReference>
<evidence type="ECO:0000313" key="3">
    <source>
        <dbReference type="Proteomes" id="UP000054342"/>
    </source>
</evidence>